<dbReference type="Proteomes" id="UP000785613">
    <property type="component" value="Unassembled WGS sequence"/>
</dbReference>
<gene>
    <name evidence="1" type="ORF">F0185_13700</name>
</gene>
<evidence type="ECO:0000313" key="1">
    <source>
        <dbReference type="EMBL" id="NHZ34638.1"/>
    </source>
</evidence>
<evidence type="ECO:0000313" key="2">
    <source>
        <dbReference type="Proteomes" id="UP000785613"/>
    </source>
</evidence>
<dbReference type="RefSeq" id="WP_167225322.1">
    <property type="nucleotide sequence ID" value="NZ_VUYU01000008.1"/>
</dbReference>
<organism evidence="1 2">
    <name type="scientific">Massilia rubra</name>
    <dbReference type="NCBI Taxonomy" id="2607910"/>
    <lineage>
        <taxon>Bacteria</taxon>
        <taxon>Pseudomonadati</taxon>
        <taxon>Pseudomonadota</taxon>
        <taxon>Betaproteobacteria</taxon>
        <taxon>Burkholderiales</taxon>
        <taxon>Oxalobacteraceae</taxon>
        <taxon>Telluria group</taxon>
        <taxon>Massilia</taxon>
    </lineage>
</organism>
<proteinExistence type="predicted"/>
<reference evidence="1 2" key="1">
    <citation type="submission" date="2019-09" db="EMBL/GenBank/DDBJ databases">
        <title>Taxonomy of Antarctic Massilia spp.: description of Massilia rubra sp. nov., Massilia aquatica sp. nov., Massilia mucilaginosa sp. nov., Massilia frigida sp. nov. isolated from streams, lakes and regoliths.</title>
        <authorList>
            <person name="Holochova P."/>
            <person name="Sedlacek I."/>
            <person name="Kralova S."/>
            <person name="Maslanova I."/>
            <person name="Busse H.-J."/>
            <person name="Stankova E."/>
            <person name="Vrbovska V."/>
            <person name="Kovarovic V."/>
            <person name="Bartak M."/>
            <person name="Svec P."/>
            <person name="Pantucek R."/>
        </authorList>
    </citation>
    <scope>NUCLEOTIDE SEQUENCE [LARGE SCALE GENOMIC DNA]</scope>
    <source>
        <strain evidence="1 2">CCM 8692</strain>
    </source>
</reference>
<name>A0ABX0LPN6_9BURK</name>
<comment type="caution">
    <text evidence="1">The sequence shown here is derived from an EMBL/GenBank/DDBJ whole genome shotgun (WGS) entry which is preliminary data.</text>
</comment>
<keyword evidence="2" id="KW-1185">Reference proteome</keyword>
<dbReference type="EMBL" id="VUYU01000008">
    <property type="protein sequence ID" value="NHZ34638.1"/>
    <property type="molecule type" value="Genomic_DNA"/>
</dbReference>
<accession>A0ABX0LPN6</accession>
<sequence>MLTLFLAQALSNSKTAVLTSSETVSKPFDAGLSVANCCKKFADAKPDKNIVASASAAATNSKIIKRIASPIR</sequence>
<protein>
    <submittedName>
        <fullName evidence="1">Uncharacterized protein</fullName>
    </submittedName>
</protein>